<evidence type="ECO:0000313" key="18">
    <source>
        <dbReference type="Proteomes" id="UP001634394"/>
    </source>
</evidence>
<dbReference type="CDD" id="cd00190">
    <property type="entry name" value="Tryp_SPc"/>
    <property type="match status" value="1"/>
</dbReference>
<evidence type="ECO:0000256" key="4">
    <source>
        <dbReference type="ARBA" id="ARBA00022729"/>
    </source>
</evidence>
<organism evidence="17 18">
    <name type="scientific">Sinanodonta woodiana</name>
    <name type="common">Chinese pond mussel</name>
    <name type="synonym">Anodonta woodiana</name>
    <dbReference type="NCBI Taxonomy" id="1069815"/>
    <lineage>
        <taxon>Eukaryota</taxon>
        <taxon>Metazoa</taxon>
        <taxon>Spiralia</taxon>
        <taxon>Lophotrochozoa</taxon>
        <taxon>Mollusca</taxon>
        <taxon>Bivalvia</taxon>
        <taxon>Autobranchia</taxon>
        <taxon>Heteroconchia</taxon>
        <taxon>Palaeoheterodonta</taxon>
        <taxon>Unionida</taxon>
        <taxon>Unionoidea</taxon>
        <taxon>Unionidae</taxon>
        <taxon>Unioninae</taxon>
        <taxon>Sinanodonta</taxon>
    </lineage>
</organism>
<evidence type="ECO:0000256" key="14">
    <source>
        <dbReference type="SAM" id="Phobius"/>
    </source>
</evidence>
<dbReference type="InterPro" id="IPR033116">
    <property type="entry name" value="TRYPSIN_SER"/>
</dbReference>
<keyword evidence="7 13" id="KW-0720">Serine protease</keyword>
<proteinExistence type="predicted"/>
<dbReference type="PROSITE" id="PS00135">
    <property type="entry name" value="TRYPSIN_SER"/>
    <property type="match status" value="1"/>
</dbReference>
<feature type="disulfide bond" evidence="11">
    <location>
        <begin position="361"/>
        <end position="379"/>
    </location>
</feature>
<gene>
    <name evidence="17" type="ORF">ACJMK2_030824</name>
</gene>
<feature type="disulfide bond" evidence="11">
    <location>
        <begin position="410"/>
        <end position="425"/>
    </location>
</feature>
<feature type="disulfide bond" evidence="11">
    <location>
        <begin position="264"/>
        <end position="279"/>
    </location>
</feature>
<dbReference type="SUPFAM" id="SSF57424">
    <property type="entry name" value="LDL receptor-like module"/>
    <property type="match status" value="6"/>
</dbReference>
<dbReference type="PRINTS" id="PR00261">
    <property type="entry name" value="LDLRECEPTOR"/>
</dbReference>
<keyword evidence="9 11" id="KW-1015">Disulfide bond</keyword>
<evidence type="ECO:0000256" key="13">
    <source>
        <dbReference type="RuleBase" id="RU363034"/>
    </source>
</evidence>
<dbReference type="Proteomes" id="UP001634394">
    <property type="component" value="Unassembled WGS sequence"/>
</dbReference>
<dbReference type="PROSITE" id="PS50240">
    <property type="entry name" value="TRYPSIN_DOM"/>
    <property type="match status" value="1"/>
</dbReference>
<evidence type="ECO:0000313" key="17">
    <source>
        <dbReference type="EMBL" id="KAL3878479.1"/>
    </source>
</evidence>
<feature type="disulfide bond" evidence="11">
    <location>
        <begin position="336"/>
        <end position="351"/>
    </location>
</feature>
<dbReference type="Pfam" id="PF15494">
    <property type="entry name" value="SRCR_2"/>
    <property type="match status" value="1"/>
</dbReference>
<feature type="transmembrane region" description="Helical" evidence="14">
    <location>
        <begin position="48"/>
        <end position="71"/>
    </location>
</feature>
<keyword evidence="3 13" id="KW-0645">Protease</keyword>
<dbReference type="PROSITE" id="PS00134">
    <property type="entry name" value="TRYPSIN_HIS"/>
    <property type="match status" value="1"/>
</dbReference>
<evidence type="ECO:0000256" key="9">
    <source>
        <dbReference type="ARBA" id="ARBA00023157"/>
    </source>
</evidence>
<dbReference type="GO" id="GO:0005576">
    <property type="term" value="C:extracellular region"/>
    <property type="evidence" value="ECO:0007669"/>
    <property type="project" value="UniProtKB-SubCell"/>
</dbReference>
<evidence type="ECO:0000256" key="11">
    <source>
        <dbReference type="PROSITE-ProRule" id="PRU00124"/>
    </source>
</evidence>
<dbReference type="InterPro" id="IPR018114">
    <property type="entry name" value="TRYPSIN_HIS"/>
</dbReference>
<dbReference type="PROSITE" id="PS50287">
    <property type="entry name" value="SRCR_2"/>
    <property type="match status" value="1"/>
</dbReference>
<feature type="disulfide bond" evidence="11">
    <location>
        <begin position="391"/>
        <end position="403"/>
    </location>
</feature>
<feature type="disulfide bond" evidence="11">
    <location>
        <begin position="398"/>
        <end position="416"/>
    </location>
</feature>
<feature type="disulfide bond" evidence="11">
    <location>
        <begin position="245"/>
        <end position="257"/>
    </location>
</feature>
<dbReference type="SUPFAM" id="SSF50494">
    <property type="entry name" value="Trypsin-like serine proteases"/>
    <property type="match status" value="1"/>
</dbReference>
<feature type="disulfide bond" evidence="11">
    <location>
        <begin position="373"/>
        <end position="388"/>
    </location>
</feature>
<reference evidence="17 18" key="1">
    <citation type="submission" date="2024-11" db="EMBL/GenBank/DDBJ databases">
        <title>Chromosome-level genome assembly of the freshwater bivalve Anodonta woodiana.</title>
        <authorList>
            <person name="Chen X."/>
        </authorList>
    </citation>
    <scope>NUCLEOTIDE SEQUENCE [LARGE SCALE GENOMIC DNA]</scope>
    <source>
        <strain evidence="17">MN2024</strain>
        <tissue evidence="17">Gills</tissue>
    </source>
</reference>
<dbReference type="EMBL" id="JBJQND010000004">
    <property type="protein sequence ID" value="KAL3878479.1"/>
    <property type="molecule type" value="Genomic_DNA"/>
</dbReference>
<dbReference type="GO" id="GO:0006508">
    <property type="term" value="P:proteolysis"/>
    <property type="evidence" value="ECO:0007669"/>
    <property type="project" value="UniProtKB-KW"/>
</dbReference>
<dbReference type="PANTHER" id="PTHR24252:SF7">
    <property type="entry name" value="HYALIN"/>
    <property type="match status" value="1"/>
</dbReference>
<feature type="domain" description="SRCR" evidence="16">
    <location>
        <begin position="426"/>
        <end position="474"/>
    </location>
</feature>
<evidence type="ECO:0000259" key="15">
    <source>
        <dbReference type="PROSITE" id="PS50240"/>
    </source>
</evidence>
<keyword evidence="14" id="KW-0472">Membrane</keyword>
<evidence type="ECO:0000256" key="8">
    <source>
        <dbReference type="ARBA" id="ARBA00023145"/>
    </source>
</evidence>
<feature type="domain" description="Peptidase S1" evidence="15">
    <location>
        <begin position="547"/>
        <end position="795"/>
    </location>
</feature>
<evidence type="ECO:0000259" key="16">
    <source>
        <dbReference type="PROSITE" id="PS50287"/>
    </source>
</evidence>
<name>A0ABD3WWX7_SINWO</name>
<protein>
    <submittedName>
        <fullName evidence="17">Uncharacterized protein</fullName>
    </submittedName>
</protein>
<sequence length="798" mass="87285">MEKYNDDTASVLLPYCKKENNNLPADYFEPFESHPGSTERARKSSMKAFIIMMIIISAAIISVIIALGLLLKAAAESGRTPVENETSVILPTQVTSSSLSSIVTESYMTASLPEETSYITSFSTSYIKPVLSTTQHVQSSMVTLASTMSATATSILHHTVYPTSTVSVLPNATVLPISSTEFSITFVTSSILMTSTISPSTSTIGPVCKEDEFQCNDGSCIAKMYVCDGHPHCSGGEEENINCKCSLDQFRCSSGQCISSQFRCDGNIHCLDQSDEINCTNCIGKPCSSGLCLWSLHKKCNGLIDCSDFSDELGCARRVGQRLCRNGLWVPMNKWCDGIDDCFDNSDEKSCGECSPSQFQCLNGKCIMMDWRCDGQVDCSEREDEADCGKCSAQEHTCSDYSCVPQQKICNGINDCETGTDEMSCVELRGNSNDLEHQSGVLMIQTRGEVNKFPVCAASLWTQQASDLVCKHLGQQKGLMHSNVSLSQTGLVGVTSFYHLIASGNMQDSVLKYMEKRSACDSSLVISLNCMPKECGRRKVEFLTPFITGGSIAPKGKWPWVASLSQMGKDLCGSSLISNQWVLTAAHCIFQSQYDYSKVPYNFEVLLGTNDRSRVPQSTAQRIQVQRVFIHPNMTRSQTGGTDWDAALLYLSKPVEFTDYIQPLCLPDADHLYTTSSVCFLAGWGFINPAHLTVKEMRDAKMSLWDDELCEKNVVTGEKVVNIDTTLCAGYMSGAISGCQGDSGSPLMCQDARGHWSQAGIISSGSETCDGKQPGRANRFTRVTSIVDWIEKIMTDNS</sequence>
<evidence type="ECO:0000256" key="12">
    <source>
        <dbReference type="PROSITE-ProRule" id="PRU00196"/>
    </source>
</evidence>
<evidence type="ECO:0000256" key="7">
    <source>
        <dbReference type="ARBA" id="ARBA00022825"/>
    </source>
</evidence>
<keyword evidence="14" id="KW-0812">Transmembrane</keyword>
<feature type="disulfide bond" evidence="11">
    <location>
        <begin position="208"/>
        <end position="220"/>
    </location>
</feature>
<keyword evidence="18" id="KW-1185">Reference proteome</keyword>
<comment type="caution">
    <text evidence="17">The sequence shown here is derived from an EMBL/GenBank/DDBJ whole genome shotgun (WGS) entry which is preliminary data.</text>
</comment>
<evidence type="ECO:0000256" key="3">
    <source>
        <dbReference type="ARBA" id="ARBA00022670"/>
    </source>
</evidence>
<feature type="disulfide bond" evidence="11">
    <location>
        <begin position="215"/>
        <end position="233"/>
    </location>
</feature>
<dbReference type="PROSITE" id="PS01209">
    <property type="entry name" value="LDLRA_1"/>
    <property type="match status" value="1"/>
</dbReference>
<dbReference type="AlphaFoldDB" id="A0ABD3WWX7"/>
<evidence type="ECO:0000256" key="10">
    <source>
        <dbReference type="ARBA" id="ARBA00023180"/>
    </source>
</evidence>
<dbReference type="SMART" id="SM00020">
    <property type="entry name" value="Tryp_SPc"/>
    <property type="match status" value="1"/>
</dbReference>
<keyword evidence="10" id="KW-0325">Glycoprotein</keyword>
<dbReference type="InterPro" id="IPR023415">
    <property type="entry name" value="LDLR_class-A_CS"/>
</dbReference>
<evidence type="ECO:0000256" key="6">
    <source>
        <dbReference type="ARBA" id="ARBA00022801"/>
    </source>
</evidence>
<dbReference type="PROSITE" id="PS50068">
    <property type="entry name" value="LDLRA_2"/>
    <property type="match status" value="5"/>
</dbReference>
<accession>A0ABD3WWX7</accession>
<feature type="disulfide bond" evidence="11">
    <location>
        <begin position="354"/>
        <end position="366"/>
    </location>
</feature>
<keyword evidence="14" id="KW-1133">Transmembrane helix</keyword>
<dbReference type="PANTHER" id="PTHR24252">
    <property type="entry name" value="ACROSIN-RELATED"/>
    <property type="match status" value="1"/>
</dbReference>
<dbReference type="InterPro" id="IPR036055">
    <property type="entry name" value="LDL_receptor-like_sf"/>
</dbReference>
<dbReference type="InterPro" id="IPR043504">
    <property type="entry name" value="Peptidase_S1_PA_chymotrypsin"/>
</dbReference>
<keyword evidence="6 13" id="KW-0378">Hydrolase</keyword>
<feature type="disulfide bond" evidence="11">
    <location>
        <begin position="252"/>
        <end position="270"/>
    </location>
</feature>
<dbReference type="SMART" id="SM00192">
    <property type="entry name" value="LDLa"/>
    <property type="match status" value="6"/>
</dbReference>
<evidence type="ECO:0000256" key="1">
    <source>
        <dbReference type="ARBA" id="ARBA00004613"/>
    </source>
</evidence>
<keyword evidence="4" id="KW-0732">Signal</keyword>
<dbReference type="InterPro" id="IPR001254">
    <property type="entry name" value="Trypsin_dom"/>
</dbReference>
<dbReference type="Pfam" id="PF00089">
    <property type="entry name" value="Trypsin"/>
    <property type="match status" value="1"/>
</dbReference>
<dbReference type="InterPro" id="IPR002172">
    <property type="entry name" value="LDrepeatLR_classA_rpt"/>
</dbReference>
<dbReference type="Pfam" id="PF00057">
    <property type="entry name" value="Ldl_recept_a"/>
    <property type="match status" value="4"/>
</dbReference>
<evidence type="ECO:0000256" key="5">
    <source>
        <dbReference type="ARBA" id="ARBA00022737"/>
    </source>
</evidence>
<comment type="subcellular location">
    <subcellularLocation>
        <location evidence="1">Secreted</location>
    </subcellularLocation>
</comment>
<dbReference type="GO" id="GO:0008236">
    <property type="term" value="F:serine-type peptidase activity"/>
    <property type="evidence" value="ECO:0007669"/>
    <property type="project" value="UniProtKB-KW"/>
</dbReference>
<dbReference type="InterPro" id="IPR009003">
    <property type="entry name" value="Peptidase_S1_PA"/>
</dbReference>
<dbReference type="FunFam" id="4.10.400.10:FF:000034">
    <property type="entry name" value="Low-density lipoprotein receptor-related protein 2"/>
    <property type="match status" value="2"/>
</dbReference>
<evidence type="ECO:0000256" key="2">
    <source>
        <dbReference type="ARBA" id="ARBA00022525"/>
    </source>
</evidence>
<dbReference type="Gene3D" id="2.40.10.10">
    <property type="entry name" value="Trypsin-like serine proteases"/>
    <property type="match status" value="2"/>
</dbReference>
<comment type="caution">
    <text evidence="12">Lacks conserved residue(s) required for the propagation of feature annotation.</text>
</comment>
<keyword evidence="2" id="KW-0964">Secreted</keyword>
<dbReference type="Gene3D" id="4.10.400.10">
    <property type="entry name" value="Low-density Lipoprotein Receptor"/>
    <property type="match status" value="6"/>
</dbReference>
<keyword evidence="5" id="KW-0677">Repeat</keyword>
<dbReference type="FunFam" id="2.40.10.10:FF:000146">
    <property type="entry name" value="Serine protease 53"/>
    <property type="match status" value="1"/>
</dbReference>
<dbReference type="CDD" id="cd00112">
    <property type="entry name" value="LDLa"/>
    <property type="match status" value="5"/>
</dbReference>
<keyword evidence="8" id="KW-0865">Zymogen</keyword>
<dbReference type="InterPro" id="IPR001190">
    <property type="entry name" value="SRCR"/>
</dbReference>